<proteinExistence type="predicted"/>
<dbReference type="Proteomes" id="UP001215598">
    <property type="component" value="Unassembled WGS sequence"/>
</dbReference>
<dbReference type="AlphaFoldDB" id="A0AAD7I0N9"/>
<feature type="region of interest" description="Disordered" evidence="1">
    <location>
        <begin position="1"/>
        <end position="70"/>
    </location>
</feature>
<accession>A0AAD7I0N9</accession>
<comment type="caution">
    <text evidence="2">The sequence shown here is derived from an EMBL/GenBank/DDBJ whole genome shotgun (WGS) entry which is preliminary data.</text>
</comment>
<feature type="compositionally biased region" description="Basic and acidic residues" evidence="1">
    <location>
        <begin position="41"/>
        <end position="54"/>
    </location>
</feature>
<dbReference type="EMBL" id="JARKIB010000144">
    <property type="protein sequence ID" value="KAJ7732554.1"/>
    <property type="molecule type" value="Genomic_DNA"/>
</dbReference>
<name>A0AAD7I0N9_9AGAR</name>
<reference evidence="2" key="1">
    <citation type="submission" date="2023-03" db="EMBL/GenBank/DDBJ databases">
        <title>Massive genome expansion in bonnet fungi (Mycena s.s.) driven by repeated elements and novel gene families across ecological guilds.</title>
        <authorList>
            <consortium name="Lawrence Berkeley National Laboratory"/>
            <person name="Harder C.B."/>
            <person name="Miyauchi S."/>
            <person name="Viragh M."/>
            <person name="Kuo A."/>
            <person name="Thoen E."/>
            <person name="Andreopoulos B."/>
            <person name="Lu D."/>
            <person name="Skrede I."/>
            <person name="Drula E."/>
            <person name="Henrissat B."/>
            <person name="Morin E."/>
            <person name="Kohler A."/>
            <person name="Barry K."/>
            <person name="LaButti K."/>
            <person name="Morin E."/>
            <person name="Salamov A."/>
            <person name="Lipzen A."/>
            <person name="Mereny Z."/>
            <person name="Hegedus B."/>
            <person name="Baldrian P."/>
            <person name="Stursova M."/>
            <person name="Weitz H."/>
            <person name="Taylor A."/>
            <person name="Grigoriev I.V."/>
            <person name="Nagy L.G."/>
            <person name="Martin F."/>
            <person name="Kauserud H."/>
        </authorList>
    </citation>
    <scope>NUCLEOTIDE SEQUENCE</scope>
    <source>
        <strain evidence="2">CBHHK182m</strain>
    </source>
</reference>
<evidence type="ECO:0000256" key="1">
    <source>
        <dbReference type="SAM" id="MobiDB-lite"/>
    </source>
</evidence>
<organism evidence="2 3">
    <name type="scientific">Mycena metata</name>
    <dbReference type="NCBI Taxonomy" id="1033252"/>
    <lineage>
        <taxon>Eukaryota</taxon>
        <taxon>Fungi</taxon>
        <taxon>Dikarya</taxon>
        <taxon>Basidiomycota</taxon>
        <taxon>Agaricomycotina</taxon>
        <taxon>Agaricomycetes</taxon>
        <taxon>Agaricomycetidae</taxon>
        <taxon>Agaricales</taxon>
        <taxon>Marasmiineae</taxon>
        <taxon>Mycenaceae</taxon>
        <taxon>Mycena</taxon>
    </lineage>
</organism>
<evidence type="ECO:0000313" key="2">
    <source>
        <dbReference type="EMBL" id="KAJ7732554.1"/>
    </source>
</evidence>
<feature type="compositionally biased region" description="Polar residues" evidence="1">
    <location>
        <begin position="1"/>
        <end position="29"/>
    </location>
</feature>
<evidence type="ECO:0000313" key="3">
    <source>
        <dbReference type="Proteomes" id="UP001215598"/>
    </source>
</evidence>
<protein>
    <submittedName>
        <fullName evidence="2">Uncharacterized protein</fullName>
    </submittedName>
</protein>
<keyword evidence="3" id="KW-1185">Reference proteome</keyword>
<sequence>MATKTEQAGLSDSGDNPDNNRGPSASRKSPTPPPRRQYHGTWRDTTMDPEHDFELEPLEDPTGPLDHGGMAVDTPVLTVDIDLPSTRSVAKIAGHPQIKARRNDALSKGLKTIDKAHLLSAGLATQRLFLAVFPDELELLNNVFRQAEKREWYGTFGAGYRVVVAHYEVLLRVLFNRRLSAEDSFRLAGKRPPKMPSWGADDDLEECFVSLLALRFHTCTSEANLCSRYIRPLWEYGKR</sequence>
<gene>
    <name evidence="2" type="ORF">B0H16DRAFT_1468533</name>
</gene>